<evidence type="ECO:0000313" key="3">
    <source>
        <dbReference type="Proteomes" id="UP000314294"/>
    </source>
</evidence>
<name>A0A4Z2E7I2_9TELE</name>
<dbReference type="AlphaFoldDB" id="A0A4Z2E7I2"/>
<evidence type="ECO:0000256" key="1">
    <source>
        <dbReference type="SAM" id="MobiDB-lite"/>
    </source>
</evidence>
<keyword evidence="3" id="KW-1185">Reference proteome</keyword>
<comment type="caution">
    <text evidence="2">The sequence shown here is derived from an EMBL/GenBank/DDBJ whole genome shotgun (WGS) entry which is preliminary data.</text>
</comment>
<feature type="compositionally biased region" description="Basic and acidic residues" evidence="1">
    <location>
        <begin position="1"/>
        <end position="10"/>
    </location>
</feature>
<dbReference type="EMBL" id="SRLO01014462">
    <property type="protein sequence ID" value="TNN24725.1"/>
    <property type="molecule type" value="Genomic_DNA"/>
</dbReference>
<reference evidence="2 3" key="1">
    <citation type="submission" date="2019-03" db="EMBL/GenBank/DDBJ databases">
        <title>First draft genome of Liparis tanakae, snailfish: a comprehensive survey of snailfish specific genes.</title>
        <authorList>
            <person name="Kim W."/>
            <person name="Song I."/>
            <person name="Jeong J.-H."/>
            <person name="Kim D."/>
            <person name="Kim S."/>
            <person name="Ryu S."/>
            <person name="Song J.Y."/>
            <person name="Lee S.K."/>
        </authorList>
    </citation>
    <scope>NUCLEOTIDE SEQUENCE [LARGE SCALE GENOMIC DNA]</scope>
    <source>
        <tissue evidence="2">Muscle</tissue>
    </source>
</reference>
<evidence type="ECO:0000313" key="2">
    <source>
        <dbReference type="EMBL" id="TNN24725.1"/>
    </source>
</evidence>
<dbReference type="Proteomes" id="UP000314294">
    <property type="component" value="Unassembled WGS sequence"/>
</dbReference>
<feature type="region of interest" description="Disordered" evidence="1">
    <location>
        <begin position="1"/>
        <end position="82"/>
    </location>
</feature>
<organism evidence="2 3">
    <name type="scientific">Liparis tanakae</name>
    <name type="common">Tanaka's snailfish</name>
    <dbReference type="NCBI Taxonomy" id="230148"/>
    <lineage>
        <taxon>Eukaryota</taxon>
        <taxon>Metazoa</taxon>
        <taxon>Chordata</taxon>
        <taxon>Craniata</taxon>
        <taxon>Vertebrata</taxon>
        <taxon>Euteleostomi</taxon>
        <taxon>Actinopterygii</taxon>
        <taxon>Neopterygii</taxon>
        <taxon>Teleostei</taxon>
        <taxon>Neoteleostei</taxon>
        <taxon>Acanthomorphata</taxon>
        <taxon>Eupercaria</taxon>
        <taxon>Perciformes</taxon>
        <taxon>Cottioidei</taxon>
        <taxon>Cottales</taxon>
        <taxon>Liparidae</taxon>
        <taxon>Liparis</taxon>
    </lineage>
</organism>
<sequence length="82" mass="8865">MRRVAVERKHPLSVGSSVDGSSHGGSQNIFWAPPPPRRAQGRLPSSRHATRAARHATTPAENDRRYDPPRPSGGEASSSAER</sequence>
<protein>
    <submittedName>
        <fullName evidence="2">Uncharacterized protein</fullName>
    </submittedName>
</protein>
<feature type="compositionally biased region" description="Low complexity" evidence="1">
    <location>
        <begin position="13"/>
        <end position="26"/>
    </location>
</feature>
<proteinExistence type="predicted"/>
<gene>
    <name evidence="2" type="ORF">EYF80_065150</name>
</gene>
<accession>A0A4Z2E7I2</accession>